<name>A0ABD5NWM7_9EURY</name>
<sequence>MTTWSDLTGFQRDVLEETARLERDGEDPYGLAIKEMLEEQHGEVLHGQLYQNLNTLVDDGLLERDELDGRTNSYTLTSDAKAMLEESIYRRADACELLVTDGGER</sequence>
<accession>A0ABD5NWM7</accession>
<gene>
    <name evidence="2" type="ORF">ACFOZ7_05740</name>
</gene>
<dbReference type="InterPro" id="IPR036390">
    <property type="entry name" value="WH_DNA-bd_sf"/>
</dbReference>
<dbReference type="InterPro" id="IPR036388">
    <property type="entry name" value="WH-like_DNA-bd_sf"/>
</dbReference>
<dbReference type="RefSeq" id="WP_322987018.1">
    <property type="nucleotide sequence ID" value="NZ_CP095397.1"/>
</dbReference>
<dbReference type="Gene3D" id="1.10.10.10">
    <property type="entry name" value="Winged helix-like DNA-binding domain superfamily/Winged helix DNA-binding domain"/>
    <property type="match status" value="1"/>
</dbReference>
<reference evidence="2 3" key="1">
    <citation type="journal article" date="2014" name="Int. J. Syst. Evol. Microbiol.">
        <title>Complete genome sequence of Corynebacterium casei LMG S-19264T (=DSM 44701T), isolated from a smear-ripened cheese.</title>
        <authorList>
            <consortium name="US DOE Joint Genome Institute (JGI-PGF)"/>
            <person name="Walter F."/>
            <person name="Albersmeier A."/>
            <person name="Kalinowski J."/>
            <person name="Ruckert C."/>
        </authorList>
    </citation>
    <scope>NUCLEOTIDE SEQUENCE [LARGE SCALE GENOMIC DNA]</scope>
    <source>
        <strain evidence="2 3">IBRC-M 10912</strain>
    </source>
</reference>
<dbReference type="AlphaFoldDB" id="A0ABD5NWM7"/>
<evidence type="ECO:0000313" key="3">
    <source>
        <dbReference type="Proteomes" id="UP001595821"/>
    </source>
</evidence>
<protein>
    <submittedName>
        <fullName evidence="2">PadR family transcriptional regulator</fullName>
    </submittedName>
</protein>
<dbReference type="Pfam" id="PF03551">
    <property type="entry name" value="PadR"/>
    <property type="match status" value="1"/>
</dbReference>
<feature type="domain" description="Transcription regulator PadR N-terminal" evidence="1">
    <location>
        <begin position="26"/>
        <end position="85"/>
    </location>
</feature>
<evidence type="ECO:0000259" key="1">
    <source>
        <dbReference type="Pfam" id="PF03551"/>
    </source>
</evidence>
<dbReference type="InterPro" id="IPR005149">
    <property type="entry name" value="Tscrpt_reg_PadR_N"/>
</dbReference>
<dbReference type="GeneID" id="71854720"/>
<dbReference type="Proteomes" id="UP001595821">
    <property type="component" value="Unassembled WGS sequence"/>
</dbReference>
<dbReference type="SUPFAM" id="SSF46785">
    <property type="entry name" value="Winged helix' DNA-binding domain"/>
    <property type="match status" value="1"/>
</dbReference>
<dbReference type="EMBL" id="JBHSDJ010000013">
    <property type="protein sequence ID" value="MFC4246499.1"/>
    <property type="molecule type" value="Genomic_DNA"/>
</dbReference>
<evidence type="ECO:0000313" key="2">
    <source>
        <dbReference type="EMBL" id="MFC4246499.1"/>
    </source>
</evidence>
<organism evidence="2 3">
    <name type="scientific">Natribaculum luteum</name>
    <dbReference type="NCBI Taxonomy" id="1586232"/>
    <lineage>
        <taxon>Archaea</taxon>
        <taxon>Methanobacteriati</taxon>
        <taxon>Methanobacteriota</taxon>
        <taxon>Stenosarchaea group</taxon>
        <taxon>Halobacteria</taxon>
        <taxon>Halobacteriales</taxon>
        <taxon>Natrialbaceae</taxon>
        <taxon>Natribaculum</taxon>
    </lineage>
</organism>
<comment type="caution">
    <text evidence="2">The sequence shown here is derived from an EMBL/GenBank/DDBJ whole genome shotgun (WGS) entry which is preliminary data.</text>
</comment>
<proteinExistence type="predicted"/>